<dbReference type="PANTHER" id="PTHR43390">
    <property type="entry name" value="SIGNAL PEPTIDASE I"/>
    <property type="match status" value="1"/>
</dbReference>
<evidence type="ECO:0000313" key="8">
    <source>
        <dbReference type="EMBL" id="PJA89577.1"/>
    </source>
</evidence>
<dbReference type="GO" id="GO:0006465">
    <property type="term" value="P:signal peptide processing"/>
    <property type="evidence" value="ECO:0007669"/>
    <property type="project" value="InterPro"/>
</dbReference>
<dbReference type="InterPro" id="IPR019758">
    <property type="entry name" value="Pept_S26A_signal_pept_1_CS"/>
</dbReference>
<dbReference type="SUPFAM" id="SSF51306">
    <property type="entry name" value="LexA/Signal peptidase"/>
    <property type="match status" value="1"/>
</dbReference>
<dbReference type="InterPro" id="IPR019533">
    <property type="entry name" value="Peptidase_S26"/>
</dbReference>
<keyword evidence="6" id="KW-0472">Membrane</keyword>
<feature type="active site" evidence="5">
    <location>
        <position position="120"/>
    </location>
</feature>
<dbReference type="GO" id="GO:0009003">
    <property type="term" value="F:signal peptidase activity"/>
    <property type="evidence" value="ECO:0007669"/>
    <property type="project" value="UniProtKB-EC"/>
</dbReference>
<dbReference type="PRINTS" id="PR00727">
    <property type="entry name" value="LEADERPTASE"/>
</dbReference>
<organism evidence="8 9">
    <name type="scientific">Candidatus Magasanikbacteria bacterium CG_4_9_14_3_um_filter_32_9</name>
    <dbReference type="NCBI Taxonomy" id="1974644"/>
    <lineage>
        <taxon>Bacteria</taxon>
        <taxon>Candidatus Magasanikiibacteriota</taxon>
    </lineage>
</organism>
<evidence type="ECO:0000256" key="4">
    <source>
        <dbReference type="ARBA" id="ARBA00022801"/>
    </source>
</evidence>
<dbReference type="EC" id="3.4.21.89" evidence="3 6"/>
<dbReference type="GO" id="GO:0016020">
    <property type="term" value="C:membrane"/>
    <property type="evidence" value="ECO:0007669"/>
    <property type="project" value="UniProtKB-SubCell"/>
</dbReference>
<keyword evidence="6" id="KW-0812">Transmembrane</keyword>
<dbReference type="Gene3D" id="2.10.109.10">
    <property type="entry name" value="Umud Fragment, subunit A"/>
    <property type="match status" value="1"/>
</dbReference>
<feature type="active site" evidence="5">
    <location>
        <position position="77"/>
    </location>
</feature>
<evidence type="ECO:0000259" key="7">
    <source>
        <dbReference type="Pfam" id="PF10502"/>
    </source>
</evidence>
<dbReference type="AlphaFoldDB" id="A0A2M7Z630"/>
<proteinExistence type="inferred from homology"/>
<keyword evidence="6" id="KW-0645">Protease</keyword>
<comment type="subcellular location">
    <subcellularLocation>
        <location evidence="6">Membrane</location>
        <topology evidence="6">Single-pass type II membrane protein</topology>
    </subcellularLocation>
</comment>
<sequence>MTKKINKLEENIEDEKIEDIVEPNILEDSIDLTQEKSIFHKVGSFFLELIKIALLAGITIGFVRYFLFKPFYVKGQSMEPNFHEKDYLIIDEVSYRFKEPERGEVIVFRPPVETEDFYLKRIIGLPGERVKVEDNKIIVYNKENPAGVVVEENYISEDTVGSYSITLGEGQYFVMGDNRDASFDSRRFGPISDETIVGRVWLRGWPFNRVLIFNLPEYNF</sequence>
<evidence type="ECO:0000256" key="5">
    <source>
        <dbReference type="PIRSR" id="PIRSR600223-1"/>
    </source>
</evidence>
<dbReference type="CDD" id="cd06530">
    <property type="entry name" value="S26_SPase_I"/>
    <property type="match status" value="1"/>
</dbReference>
<evidence type="ECO:0000256" key="2">
    <source>
        <dbReference type="ARBA" id="ARBA00009370"/>
    </source>
</evidence>
<comment type="catalytic activity">
    <reaction evidence="1 6">
        <text>Cleavage of hydrophobic, N-terminal signal or leader sequences from secreted and periplasmic proteins.</text>
        <dbReference type="EC" id="3.4.21.89"/>
    </reaction>
</comment>
<dbReference type="GO" id="GO:0004252">
    <property type="term" value="F:serine-type endopeptidase activity"/>
    <property type="evidence" value="ECO:0007669"/>
    <property type="project" value="InterPro"/>
</dbReference>
<dbReference type="InterPro" id="IPR000223">
    <property type="entry name" value="Pept_S26A_signal_pept_1"/>
</dbReference>
<dbReference type="Proteomes" id="UP000230843">
    <property type="component" value="Unassembled WGS sequence"/>
</dbReference>
<feature type="domain" description="Peptidase S26" evidence="7">
    <location>
        <begin position="47"/>
        <end position="205"/>
    </location>
</feature>
<dbReference type="PANTHER" id="PTHR43390:SF1">
    <property type="entry name" value="CHLOROPLAST PROCESSING PEPTIDASE"/>
    <property type="match status" value="1"/>
</dbReference>
<feature type="transmembrane region" description="Helical" evidence="6">
    <location>
        <begin position="49"/>
        <end position="68"/>
    </location>
</feature>
<dbReference type="InterPro" id="IPR019757">
    <property type="entry name" value="Pept_S26A_signal_pept_1_Lys-AS"/>
</dbReference>
<comment type="similarity">
    <text evidence="2 6">Belongs to the peptidase S26 family.</text>
</comment>
<dbReference type="Pfam" id="PF10502">
    <property type="entry name" value="Peptidase_S26"/>
    <property type="match status" value="1"/>
</dbReference>
<dbReference type="EMBL" id="PFVJ01000076">
    <property type="protein sequence ID" value="PJA89577.1"/>
    <property type="molecule type" value="Genomic_DNA"/>
</dbReference>
<protein>
    <recommendedName>
        <fullName evidence="3 6">Signal peptidase I</fullName>
        <ecNumber evidence="3 6">3.4.21.89</ecNumber>
    </recommendedName>
</protein>
<keyword evidence="6" id="KW-1133">Transmembrane helix</keyword>
<dbReference type="PROSITE" id="PS00761">
    <property type="entry name" value="SPASE_I_3"/>
    <property type="match status" value="1"/>
</dbReference>
<reference evidence="9" key="1">
    <citation type="submission" date="2017-09" db="EMBL/GenBank/DDBJ databases">
        <title>Depth-based differentiation of microbial function through sediment-hosted aquifers and enrichment of novel symbionts in the deep terrestrial subsurface.</title>
        <authorList>
            <person name="Probst A.J."/>
            <person name="Ladd B."/>
            <person name="Jarett J.K."/>
            <person name="Geller-Mcgrath D.E."/>
            <person name="Sieber C.M.K."/>
            <person name="Emerson J.B."/>
            <person name="Anantharaman K."/>
            <person name="Thomas B.C."/>
            <person name="Malmstrom R."/>
            <person name="Stieglmeier M."/>
            <person name="Klingl A."/>
            <person name="Woyke T."/>
            <person name="Ryan C.M."/>
            <person name="Banfield J.F."/>
        </authorList>
    </citation>
    <scope>NUCLEOTIDE SEQUENCE [LARGE SCALE GENOMIC DNA]</scope>
</reference>
<evidence type="ECO:0000256" key="3">
    <source>
        <dbReference type="ARBA" id="ARBA00013208"/>
    </source>
</evidence>
<dbReference type="NCBIfam" id="TIGR02227">
    <property type="entry name" value="sigpep_I_bact"/>
    <property type="match status" value="1"/>
</dbReference>
<dbReference type="PROSITE" id="PS00760">
    <property type="entry name" value="SPASE_I_2"/>
    <property type="match status" value="1"/>
</dbReference>
<accession>A0A2M7Z630</accession>
<evidence type="ECO:0000256" key="1">
    <source>
        <dbReference type="ARBA" id="ARBA00000677"/>
    </source>
</evidence>
<comment type="caution">
    <text evidence="8">The sequence shown here is derived from an EMBL/GenBank/DDBJ whole genome shotgun (WGS) entry which is preliminary data.</text>
</comment>
<evidence type="ECO:0000313" key="9">
    <source>
        <dbReference type="Proteomes" id="UP000230843"/>
    </source>
</evidence>
<dbReference type="InterPro" id="IPR036286">
    <property type="entry name" value="LexA/Signal_pep-like_sf"/>
</dbReference>
<gene>
    <name evidence="8" type="primary">lepB</name>
    <name evidence="8" type="ORF">CO137_03550</name>
</gene>
<keyword evidence="4 6" id="KW-0378">Hydrolase</keyword>
<name>A0A2M7Z630_9BACT</name>
<evidence type="ECO:0000256" key="6">
    <source>
        <dbReference type="RuleBase" id="RU362042"/>
    </source>
</evidence>